<keyword evidence="5" id="KW-0418">Kinase</keyword>
<dbReference type="AlphaFoldDB" id="A0A066UHZ7"/>
<dbReference type="Pfam" id="PF13545">
    <property type="entry name" value="HTH_Crp_2"/>
    <property type="match status" value="1"/>
</dbReference>
<reference evidence="5 6" key="1">
    <citation type="submission" date="2014-02" db="EMBL/GenBank/DDBJ databases">
        <title>Vibrio fortis Dalian14 Genome Sequencing.</title>
        <authorList>
            <person name="Wang Y."/>
            <person name="Song L."/>
            <person name="Liu G."/>
            <person name="Ding J."/>
        </authorList>
    </citation>
    <scope>NUCLEOTIDE SEQUENCE [LARGE SCALE GENOMIC DNA]</scope>
    <source>
        <strain evidence="5 6">Dalian14</strain>
    </source>
</reference>
<dbReference type="EMBL" id="JFFR01000027">
    <property type="protein sequence ID" value="KDN27051.1"/>
    <property type="molecule type" value="Genomic_DNA"/>
</dbReference>
<sequence length="243" mass="27652">MIDAHLYDQINWPCDLSKIVIEKLKQIAVLKQGIDALEITKRYQNVPGVYYILSGSAGLCFSTQNMHHMSGGVIGRGDWIGALAVYKEYQLFAVAEEVNPLSMIFFPRKKVRDLAEKVPEVYKWLLHCATQSYSVWMQAYLTSIHEKEQKTVYVLLELAARQNTDVNDVARIDVSQSQLSSITGISRPRLNEVLKNLEKKQGIKTHRGRVVISDFDVLYHCISPMNLMLRDPSDRLVPQLSGE</sequence>
<organism evidence="5 6">
    <name type="scientific">Vibrio fortis</name>
    <dbReference type="NCBI Taxonomy" id="212667"/>
    <lineage>
        <taxon>Bacteria</taxon>
        <taxon>Pseudomonadati</taxon>
        <taxon>Pseudomonadota</taxon>
        <taxon>Gammaproteobacteria</taxon>
        <taxon>Vibrionales</taxon>
        <taxon>Vibrionaceae</taxon>
        <taxon>Vibrio</taxon>
    </lineage>
</organism>
<dbReference type="Gene3D" id="2.60.120.10">
    <property type="entry name" value="Jelly Rolls"/>
    <property type="match status" value="1"/>
</dbReference>
<evidence type="ECO:0000256" key="2">
    <source>
        <dbReference type="ARBA" id="ARBA00023125"/>
    </source>
</evidence>
<name>A0A066UHZ7_9VIBR</name>
<keyword evidence="1" id="KW-0805">Transcription regulation</keyword>
<dbReference type="SUPFAM" id="SSF51206">
    <property type="entry name" value="cAMP-binding domain-like"/>
    <property type="match status" value="1"/>
</dbReference>
<evidence type="ECO:0000256" key="3">
    <source>
        <dbReference type="ARBA" id="ARBA00023163"/>
    </source>
</evidence>
<dbReference type="GO" id="GO:0003677">
    <property type="term" value="F:DNA binding"/>
    <property type="evidence" value="ECO:0007669"/>
    <property type="project" value="UniProtKB-KW"/>
</dbReference>
<proteinExistence type="predicted"/>
<dbReference type="SMART" id="SM00419">
    <property type="entry name" value="HTH_CRP"/>
    <property type="match status" value="1"/>
</dbReference>
<evidence type="ECO:0000256" key="1">
    <source>
        <dbReference type="ARBA" id="ARBA00023015"/>
    </source>
</evidence>
<keyword evidence="3" id="KW-0804">Transcription</keyword>
<evidence type="ECO:0000313" key="5">
    <source>
        <dbReference type="EMBL" id="KDN27051.1"/>
    </source>
</evidence>
<comment type="caution">
    <text evidence="5">The sequence shown here is derived from an EMBL/GenBank/DDBJ whole genome shotgun (WGS) entry which is preliminary data.</text>
</comment>
<dbReference type="OrthoDB" id="6213632at2"/>
<accession>A0A066UHZ7</accession>
<dbReference type="GO" id="GO:0006355">
    <property type="term" value="P:regulation of DNA-templated transcription"/>
    <property type="evidence" value="ECO:0007669"/>
    <property type="project" value="InterPro"/>
</dbReference>
<feature type="domain" description="HTH crp-type" evidence="4">
    <location>
        <begin position="166"/>
        <end position="214"/>
    </location>
</feature>
<dbReference type="InterPro" id="IPR036390">
    <property type="entry name" value="WH_DNA-bd_sf"/>
</dbReference>
<evidence type="ECO:0000313" key="6">
    <source>
        <dbReference type="Proteomes" id="UP000027219"/>
    </source>
</evidence>
<keyword evidence="6" id="KW-1185">Reference proteome</keyword>
<protein>
    <submittedName>
        <fullName evidence="5">Protein kinase</fullName>
    </submittedName>
</protein>
<gene>
    <name evidence="5" type="ORF">VFDL14_19235</name>
</gene>
<dbReference type="STRING" id="212667.VFDL14_19235"/>
<dbReference type="InterPro" id="IPR014710">
    <property type="entry name" value="RmlC-like_jellyroll"/>
</dbReference>
<dbReference type="Proteomes" id="UP000027219">
    <property type="component" value="Unassembled WGS sequence"/>
</dbReference>
<evidence type="ECO:0000259" key="4">
    <source>
        <dbReference type="SMART" id="SM00419"/>
    </source>
</evidence>
<dbReference type="SUPFAM" id="SSF46785">
    <property type="entry name" value="Winged helix' DNA-binding domain"/>
    <property type="match status" value="1"/>
</dbReference>
<dbReference type="GO" id="GO:0016301">
    <property type="term" value="F:kinase activity"/>
    <property type="evidence" value="ECO:0007669"/>
    <property type="project" value="UniProtKB-KW"/>
</dbReference>
<dbReference type="InterPro" id="IPR018490">
    <property type="entry name" value="cNMP-bd_dom_sf"/>
</dbReference>
<dbReference type="InterPro" id="IPR012318">
    <property type="entry name" value="HTH_CRP"/>
</dbReference>
<keyword evidence="5" id="KW-0808">Transferase</keyword>
<keyword evidence="2" id="KW-0238">DNA-binding</keyword>
<dbReference type="RefSeq" id="WP_032552417.1">
    <property type="nucleotide sequence ID" value="NZ_JFFR01000027.1"/>
</dbReference>